<dbReference type="EMBL" id="JABSTQ010009045">
    <property type="protein sequence ID" value="KAG0433591.1"/>
    <property type="molecule type" value="Genomic_DNA"/>
</dbReference>
<name>A0AC60QHG9_IXOPE</name>
<keyword evidence="2" id="KW-1185">Reference proteome</keyword>
<protein>
    <submittedName>
        <fullName evidence="1">Uncharacterized protein</fullName>
    </submittedName>
</protein>
<organism evidence="1 2">
    <name type="scientific">Ixodes persulcatus</name>
    <name type="common">Taiga tick</name>
    <dbReference type="NCBI Taxonomy" id="34615"/>
    <lineage>
        <taxon>Eukaryota</taxon>
        <taxon>Metazoa</taxon>
        <taxon>Ecdysozoa</taxon>
        <taxon>Arthropoda</taxon>
        <taxon>Chelicerata</taxon>
        <taxon>Arachnida</taxon>
        <taxon>Acari</taxon>
        <taxon>Parasitiformes</taxon>
        <taxon>Ixodida</taxon>
        <taxon>Ixodoidea</taxon>
        <taxon>Ixodidae</taxon>
        <taxon>Ixodinae</taxon>
        <taxon>Ixodes</taxon>
    </lineage>
</organism>
<dbReference type="Proteomes" id="UP000805193">
    <property type="component" value="Unassembled WGS sequence"/>
</dbReference>
<accession>A0AC60QHG9</accession>
<evidence type="ECO:0000313" key="1">
    <source>
        <dbReference type="EMBL" id="KAG0433591.1"/>
    </source>
</evidence>
<evidence type="ECO:0000313" key="2">
    <source>
        <dbReference type="Proteomes" id="UP000805193"/>
    </source>
</evidence>
<sequence length="621" mass="67419">MNYKKCSGVRSTILQLLLAVSLLQLGSNPDSNPVRVDRRSDLVRSVRMGVHSAFTQTQSLSPPVFVHPKNVDAFDADPIFAELHELGIPSLLRRIRTRVFAYLAEDPGLPAVKASGDAPTPANTGQQQRATSGDPVIDDASSESAGSGADLTQEDMDLIEILWKQDEDLGVPRDVFDFRFEGNDSGDATIKEQLENAEVPTKMENDSLSELPDDSNPWEGFQYSIDSETGEHILGDADKRGASRERTDSGCCLPMDEDTGLSLPEEEQEALFAELDRILQGQSPQAASKELGICQVFVDQQYRFFLSLDLYWYGTGRTGMAPSQCPNHVLHAASPRPVLRLKGETSQDRAMFAIKDLAQYPHQEQQYSGLHILCQAADLYPVEENWTCPEPRPGDDACGRGLQCGTLGAGGPPPHNYTDPFPPGVLLHNATLGPPPADHMAPFMHGSFGTTACTGLPCNDGSSLGEGPPYGQDFPDYLYPPTPGVGGTVGTVGGLNMGMCVGNLSGPPVGAHGQNDYLYTDFLGDEDLHLMDMVASPSEAHRRVGRAAGHLGHSASPSDVRAGLVLEIDGSLDAPLWRQDVLRFLPRRNMPGRCVTVSTEVLSVPRWSWHPWRCRASVRPL</sequence>
<proteinExistence type="predicted"/>
<comment type="caution">
    <text evidence="1">The sequence shown here is derived from an EMBL/GenBank/DDBJ whole genome shotgun (WGS) entry which is preliminary data.</text>
</comment>
<reference evidence="1 2" key="1">
    <citation type="journal article" date="2020" name="Cell">
        <title>Large-Scale Comparative Analyses of Tick Genomes Elucidate Their Genetic Diversity and Vector Capacities.</title>
        <authorList>
            <consortium name="Tick Genome and Microbiome Consortium (TIGMIC)"/>
            <person name="Jia N."/>
            <person name="Wang J."/>
            <person name="Shi W."/>
            <person name="Du L."/>
            <person name="Sun Y."/>
            <person name="Zhan W."/>
            <person name="Jiang J.F."/>
            <person name="Wang Q."/>
            <person name="Zhang B."/>
            <person name="Ji P."/>
            <person name="Bell-Sakyi L."/>
            <person name="Cui X.M."/>
            <person name="Yuan T.T."/>
            <person name="Jiang B.G."/>
            <person name="Yang W.F."/>
            <person name="Lam T.T."/>
            <person name="Chang Q.C."/>
            <person name="Ding S.J."/>
            <person name="Wang X.J."/>
            <person name="Zhu J.G."/>
            <person name="Ruan X.D."/>
            <person name="Zhao L."/>
            <person name="Wei J.T."/>
            <person name="Ye R.Z."/>
            <person name="Que T.C."/>
            <person name="Du C.H."/>
            <person name="Zhou Y.H."/>
            <person name="Cheng J.X."/>
            <person name="Dai P.F."/>
            <person name="Guo W.B."/>
            <person name="Han X.H."/>
            <person name="Huang E.J."/>
            <person name="Li L.F."/>
            <person name="Wei W."/>
            <person name="Gao Y.C."/>
            <person name="Liu J.Z."/>
            <person name="Shao H.Z."/>
            <person name="Wang X."/>
            <person name="Wang C.C."/>
            <person name="Yang T.C."/>
            <person name="Huo Q.B."/>
            <person name="Li W."/>
            <person name="Chen H.Y."/>
            <person name="Chen S.E."/>
            <person name="Zhou L.G."/>
            <person name="Ni X.B."/>
            <person name="Tian J.H."/>
            <person name="Sheng Y."/>
            <person name="Liu T."/>
            <person name="Pan Y.S."/>
            <person name="Xia L.Y."/>
            <person name="Li J."/>
            <person name="Zhao F."/>
            <person name="Cao W.C."/>
        </authorList>
    </citation>
    <scope>NUCLEOTIDE SEQUENCE [LARGE SCALE GENOMIC DNA]</scope>
    <source>
        <strain evidence="1">Iper-2018</strain>
    </source>
</reference>
<gene>
    <name evidence="1" type="ORF">HPB47_019774</name>
</gene>